<evidence type="ECO:0008006" key="3">
    <source>
        <dbReference type="Google" id="ProtNLM"/>
    </source>
</evidence>
<protein>
    <recommendedName>
        <fullName evidence="3">Reverse transcriptase domain-containing protein</fullName>
    </recommendedName>
</protein>
<accession>A0AAN7RHC5</accession>
<dbReference type="EMBL" id="JAUNZN010000033">
    <property type="protein sequence ID" value="KAK4806824.1"/>
    <property type="molecule type" value="Genomic_DNA"/>
</dbReference>
<keyword evidence="2" id="KW-1185">Reference proteome</keyword>
<dbReference type="Proteomes" id="UP001333110">
    <property type="component" value="Unassembled WGS sequence"/>
</dbReference>
<sequence>MKMFRGLEHLSSEERLRELELFSLEKRRLWGDLIAAYQYIKGAYKKDREILFARACSDRTRGNSFKLKEGRFQLDIRKKFFTMRVVRHWNRLSRDVVDAPSLEVFKVILKGPFQPVPFYDSLLGPILFNIFLNDLRNGAECTLSKFPDDTKPEGVVDTIDGFAKDFDRLQKWADRNLMKLSKGKCQVLHLGRNNPRHQYRLVEGGCYCPLLSTGERPHLESCVPSTRRAWIYWRESSKGFIKVLELLAFEKKLRELGLFNLENRRLRGDLINVYKYLIGDSKEDGARLFSVVSSEGINWHKLKYKKFHLNVKKLFYCKGDCALDQVNRLYNSINKKGLTKDGLGKAKAQLELKLAKDIKGNKKNFYCYIINKRINKENVSPLLHGVDNLVTMSADKVEVLSAFFALVFTNKVSQAFLCLETGFKEETNSQ</sequence>
<comment type="caution">
    <text evidence="1">The sequence shown here is derived from an EMBL/GenBank/DDBJ whole genome shotgun (WGS) entry which is preliminary data.</text>
</comment>
<dbReference type="AlphaFoldDB" id="A0AAN7RHC5"/>
<reference evidence="1 2" key="1">
    <citation type="journal article" date="2023" name="J. Hered.">
        <title>Chromosome-level genome of the wood stork (Mycteria americana) provides insight into avian chromosome evolution.</title>
        <authorList>
            <person name="Flamio R. Jr."/>
            <person name="Ramstad K.M."/>
        </authorList>
    </citation>
    <scope>NUCLEOTIDE SEQUENCE [LARGE SCALE GENOMIC DNA]</scope>
    <source>
        <strain evidence="1">JAX WOST 10</strain>
    </source>
</reference>
<proteinExistence type="predicted"/>
<dbReference type="PANTHER" id="PTHR33332">
    <property type="entry name" value="REVERSE TRANSCRIPTASE DOMAIN-CONTAINING PROTEIN"/>
    <property type="match status" value="1"/>
</dbReference>
<name>A0AAN7RHC5_MYCAM</name>
<evidence type="ECO:0000313" key="1">
    <source>
        <dbReference type="EMBL" id="KAK4806824.1"/>
    </source>
</evidence>
<evidence type="ECO:0000313" key="2">
    <source>
        <dbReference type="Proteomes" id="UP001333110"/>
    </source>
</evidence>
<gene>
    <name evidence="1" type="ORF">QYF61_005620</name>
</gene>
<organism evidence="1 2">
    <name type="scientific">Mycteria americana</name>
    <name type="common">Wood stork</name>
    <dbReference type="NCBI Taxonomy" id="33587"/>
    <lineage>
        <taxon>Eukaryota</taxon>
        <taxon>Metazoa</taxon>
        <taxon>Chordata</taxon>
        <taxon>Craniata</taxon>
        <taxon>Vertebrata</taxon>
        <taxon>Euteleostomi</taxon>
        <taxon>Archelosauria</taxon>
        <taxon>Archosauria</taxon>
        <taxon>Dinosauria</taxon>
        <taxon>Saurischia</taxon>
        <taxon>Theropoda</taxon>
        <taxon>Coelurosauria</taxon>
        <taxon>Aves</taxon>
        <taxon>Neognathae</taxon>
        <taxon>Neoaves</taxon>
        <taxon>Aequornithes</taxon>
        <taxon>Ciconiiformes</taxon>
        <taxon>Ciconiidae</taxon>
        <taxon>Mycteria</taxon>
    </lineage>
</organism>